<sequence length="139" mass="15601">MGFGEHRPFECVRWRHARLQTTEQTAGPGRWKIPPGVQPRPSACWVDRSQVRGTGRQPGSRRELAGASQLSCPHSDSRILSAQASRQDKDLREACGAGQLFLESVRLPTSRWPARLWPASHLRPSTLSRTQSLLQEKPL</sequence>
<organism evidence="2 3">
    <name type="scientific">Rangifer tarandus platyrhynchus</name>
    <name type="common">Svalbard reindeer</name>
    <dbReference type="NCBI Taxonomy" id="3082113"/>
    <lineage>
        <taxon>Eukaryota</taxon>
        <taxon>Metazoa</taxon>
        <taxon>Chordata</taxon>
        <taxon>Craniata</taxon>
        <taxon>Vertebrata</taxon>
        <taxon>Euteleostomi</taxon>
        <taxon>Mammalia</taxon>
        <taxon>Eutheria</taxon>
        <taxon>Laurasiatheria</taxon>
        <taxon>Artiodactyla</taxon>
        <taxon>Ruminantia</taxon>
        <taxon>Pecora</taxon>
        <taxon>Cervidae</taxon>
        <taxon>Odocoileinae</taxon>
        <taxon>Rangifer</taxon>
    </lineage>
</organism>
<reference evidence="2" key="1">
    <citation type="submission" date="2023-04" db="EMBL/GenBank/DDBJ databases">
        <authorList>
            <consortium name="ELIXIR-Norway"/>
        </authorList>
    </citation>
    <scope>NUCLEOTIDE SEQUENCE [LARGE SCALE GENOMIC DNA]</scope>
</reference>
<dbReference type="Proteomes" id="UP001176941">
    <property type="component" value="Chromosome 9"/>
</dbReference>
<name>A0ABN9A7U0_RANTA</name>
<feature type="region of interest" description="Disordered" evidence="1">
    <location>
        <begin position="22"/>
        <end position="72"/>
    </location>
</feature>
<gene>
    <name evidence="2" type="ORF">MRATA1EN1_LOCUS28946</name>
</gene>
<proteinExistence type="predicted"/>
<evidence type="ECO:0000313" key="3">
    <source>
        <dbReference type="Proteomes" id="UP001176941"/>
    </source>
</evidence>
<evidence type="ECO:0000256" key="1">
    <source>
        <dbReference type="SAM" id="MobiDB-lite"/>
    </source>
</evidence>
<evidence type="ECO:0000313" key="2">
    <source>
        <dbReference type="EMBL" id="CAI9179984.1"/>
    </source>
</evidence>
<keyword evidence="3" id="KW-1185">Reference proteome</keyword>
<accession>A0ABN9A7U0</accession>
<protein>
    <submittedName>
        <fullName evidence="2">Uncharacterized protein</fullName>
    </submittedName>
</protein>
<dbReference type="EMBL" id="OX459945">
    <property type="protein sequence ID" value="CAI9179984.1"/>
    <property type="molecule type" value="Genomic_DNA"/>
</dbReference>